<dbReference type="Gene3D" id="2.30.110.10">
    <property type="entry name" value="Electron Transport, Fmn-binding Protein, Chain A"/>
    <property type="match status" value="1"/>
</dbReference>
<dbReference type="SUPFAM" id="SSF50475">
    <property type="entry name" value="FMN-binding split barrel"/>
    <property type="match status" value="1"/>
</dbReference>
<dbReference type="InterPro" id="IPR012349">
    <property type="entry name" value="Split_barrel_FMN-bd"/>
</dbReference>
<reference evidence="2 3" key="1">
    <citation type="submission" date="2019-02" db="EMBL/GenBank/DDBJ databases">
        <title>Kribbella capetownensis sp. nov. and Kribbella speibonae sp. nov., isolated from soil.</title>
        <authorList>
            <person name="Curtis S.M."/>
            <person name="Norton I."/>
            <person name="Everest G.J."/>
            <person name="Meyers P.R."/>
        </authorList>
    </citation>
    <scope>NUCLEOTIDE SEQUENCE [LARGE SCALE GENOMIC DNA]</scope>
    <source>
        <strain evidence="2 3">YM53</strain>
    </source>
</reference>
<proteinExistence type="predicted"/>
<dbReference type="Pfam" id="PF12900">
    <property type="entry name" value="Pyridox_ox_2"/>
    <property type="match status" value="1"/>
</dbReference>
<keyword evidence="3" id="KW-1185">Reference proteome</keyword>
<dbReference type="InterPro" id="IPR024747">
    <property type="entry name" value="Pyridox_Oxase-rel"/>
</dbReference>
<name>A0A4R0JUY1_9ACTN</name>
<sequence>MPSRGATDKSTGPASPRVRVRRRPARASYDLDKVHEILDESLMCHVGFVVDDQPYVLPTLHVRVGDSLLIHGSRRNRMFNLITDGAPVCVEATVLDGLAMGRSVLQNSVNYRSVVVLGTGTAIEDPEAKLERMLALVEKCIPGRLPDLRPLTDAELGSALLVSIPLDECSVKVRTGDGDDAAADRALPVWAGELPLRVTPGEPVPDEHVPAGTAVPEYLRLWGQGRTGV</sequence>
<dbReference type="EMBL" id="SJKD01000002">
    <property type="protein sequence ID" value="TCC51271.1"/>
    <property type="molecule type" value="Genomic_DNA"/>
</dbReference>
<feature type="region of interest" description="Disordered" evidence="1">
    <location>
        <begin position="1"/>
        <end position="22"/>
    </location>
</feature>
<gene>
    <name evidence="2" type="ORF">E0H75_14210</name>
</gene>
<comment type="caution">
    <text evidence="2">The sequence shown here is derived from an EMBL/GenBank/DDBJ whole genome shotgun (WGS) entry which is preliminary data.</text>
</comment>
<dbReference type="PANTHER" id="PTHR34071:SF2">
    <property type="entry name" value="FLAVIN-NUCLEOTIDE-BINDING PROTEIN"/>
    <property type="match status" value="1"/>
</dbReference>
<evidence type="ECO:0000256" key="1">
    <source>
        <dbReference type="SAM" id="MobiDB-lite"/>
    </source>
</evidence>
<dbReference type="Proteomes" id="UP000293342">
    <property type="component" value="Unassembled WGS sequence"/>
</dbReference>
<protein>
    <submittedName>
        <fullName evidence="2">Pyridoxamine 5'-phosphate oxidase family protein</fullName>
    </submittedName>
</protein>
<accession>A0A4R0JUY1</accession>
<evidence type="ECO:0000313" key="2">
    <source>
        <dbReference type="EMBL" id="TCC51271.1"/>
    </source>
</evidence>
<dbReference type="PANTHER" id="PTHR34071">
    <property type="entry name" value="5-NITROIMIDAZOLE ANTIBIOTICS RESISTANCE PROTEIN, NIMA-FAMILY-RELATED PROTEIN-RELATED"/>
    <property type="match status" value="1"/>
</dbReference>
<organism evidence="2 3">
    <name type="scientific">Kribbella capetownensis</name>
    <dbReference type="NCBI Taxonomy" id="1572659"/>
    <lineage>
        <taxon>Bacteria</taxon>
        <taxon>Bacillati</taxon>
        <taxon>Actinomycetota</taxon>
        <taxon>Actinomycetes</taxon>
        <taxon>Propionibacteriales</taxon>
        <taxon>Kribbellaceae</taxon>
        <taxon>Kribbella</taxon>
    </lineage>
</organism>
<dbReference type="OrthoDB" id="116031at2"/>
<dbReference type="RefSeq" id="WP_131513955.1">
    <property type="nucleotide sequence ID" value="NZ_SJKD01000002.1"/>
</dbReference>
<dbReference type="AlphaFoldDB" id="A0A4R0JUY1"/>
<evidence type="ECO:0000313" key="3">
    <source>
        <dbReference type="Proteomes" id="UP000293342"/>
    </source>
</evidence>